<dbReference type="EMBL" id="CP030840">
    <property type="protein sequence ID" value="AXC15881.1"/>
    <property type="molecule type" value="Genomic_DNA"/>
</dbReference>
<proteinExistence type="predicted"/>
<evidence type="ECO:0000313" key="4">
    <source>
        <dbReference type="Proteomes" id="UP000253606"/>
    </source>
</evidence>
<accession>A0A2Z5G9Q1</accession>
<gene>
    <name evidence="3" type="ORF">ACPOL_6669</name>
</gene>
<keyword evidence="1" id="KW-0732">Signal</keyword>
<evidence type="ECO:0000256" key="1">
    <source>
        <dbReference type="SAM" id="SignalP"/>
    </source>
</evidence>
<dbReference type="CDD" id="cd00198">
    <property type="entry name" value="vWFA"/>
    <property type="match status" value="1"/>
</dbReference>
<evidence type="ECO:0000259" key="2">
    <source>
        <dbReference type="PROSITE" id="PS50234"/>
    </source>
</evidence>
<dbReference type="NCBIfam" id="TIGR03436">
    <property type="entry name" value="acidobact_VWFA"/>
    <property type="match status" value="1"/>
</dbReference>
<organism evidence="3 4">
    <name type="scientific">Acidisarcina polymorpha</name>
    <dbReference type="NCBI Taxonomy" id="2211140"/>
    <lineage>
        <taxon>Bacteria</taxon>
        <taxon>Pseudomonadati</taxon>
        <taxon>Acidobacteriota</taxon>
        <taxon>Terriglobia</taxon>
        <taxon>Terriglobales</taxon>
        <taxon>Acidobacteriaceae</taxon>
        <taxon>Acidisarcina</taxon>
    </lineage>
</organism>
<dbReference type="Gene3D" id="3.40.50.410">
    <property type="entry name" value="von Willebrand factor, type A domain"/>
    <property type="match status" value="1"/>
</dbReference>
<dbReference type="PROSITE" id="PS50234">
    <property type="entry name" value="VWFA"/>
    <property type="match status" value="1"/>
</dbReference>
<dbReference type="InterPro" id="IPR036465">
    <property type="entry name" value="vWFA_dom_sf"/>
</dbReference>
<dbReference type="KEGG" id="abas:ACPOL_6669"/>
<dbReference type="SMART" id="SM00327">
    <property type="entry name" value="VWA"/>
    <property type="match status" value="1"/>
</dbReference>
<evidence type="ECO:0000313" key="3">
    <source>
        <dbReference type="EMBL" id="AXC15881.1"/>
    </source>
</evidence>
<protein>
    <recommendedName>
        <fullName evidence="2">VWFA domain-containing protein</fullName>
    </recommendedName>
</protein>
<dbReference type="Proteomes" id="UP000253606">
    <property type="component" value="Chromosome"/>
</dbReference>
<feature type="domain" description="VWFA" evidence="2">
    <location>
        <begin position="78"/>
        <end position="270"/>
    </location>
</feature>
<reference evidence="3 4" key="1">
    <citation type="journal article" date="2018" name="Front. Microbiol.">
        <title>Hydrolytic Capabilities as a Key to Environmental Success: Chitinolytic and Cellulolytic Acidobacteria From Acidic Sub-arctic Soils and Boreal Peatlands.</title>
        <authorList>
            <person name="Belova S.E."/>
            <person name="Ravin N.V."/>
            <person name="Pankratov T.A."/>
            <person name="Rakitin A.L."/>
            <person name="Ivanova A.A."/>
            <person name="Beletsky A.V."/>
            <person name="Mardanov A.V."/>
            <person name="Sinninghe Damste J.S."/>
            <person name="Dedysh S.N."/>
        </authorList>
    </citation>
    <scope>NUCLEOTIDE SEQUENCE [LARGE SCALE GENOMIC DNA]</scope>
    <source>
        <strain evidence="3 4">SBC82</strain>
    </source>
</reference>
<dbReference type="OrthoDB" id="109325at2"/>
<keyword evidence="4" id="KW-1185">Reference proteome</keyword>
<feature type="signal peptide" evidence="1">
    <location>
        <begin position="1"/>
        <end position="21"/>
    </location>
</feature>
<dbReference type="SUPFAM" id="SSF53300">
    <property type="entry name" value="vWA-like"/>
    <property type="match status" value="1"/>
</dbReference>
<feature type="chain" id="PRO_5016254729" description="VWFA domain-containing protein" evidence="1">
    <location>
        <begin position="22"/>
        <end position="318"/>
    </location>
</feature>
<dbReference type="RefSeq" id="WP_114210472.1">
    <property type="nucleotide sequence ID" value="NZ_CP030840.1"/>
</dbReference>
<name>A0A2Z5G9Q1_9BACT</name>
<dbReference type="Pfam" id="PF00092">
    <property type="entry name" value="VWA"/>
    <property type="match status" value="1"/>
</dbReference>
<dbReference type="AlphaFoldDB" id="A0A2Z5G9Q1"/>
<dbReference type="InterPro" id="IPR002035">
    <property type="entry name" value="VWF_A"/>
</dbReference>
<sequence length="318" mass="34534">MRRRWIDYLMLAAFAALAATAQQTTFRSEIHLVTLTFSVHDASGKFAAGLGANDFSVYEDGAPQKIASFSGDSQLPLRIGLLVDVSDSQNQFLKRHVKDTEAFLREILRPQDQVFALCFGDHMRLASDLTSSPAGIVTGLQHFEKNAGSLPELAPDPSREGGTALFDAVYAGVEEKLSGGSGYRRVLILFTDGEENSSAHDEVEAIAEAQDADVLVFAVRYTAIHHGRISARNQQGAAILLHLTGQTGGRDFDGLHTDLSQAFQEIAEELRSQYSLSYYSTNKAADGSFRKVVIQAAPAGLVVRSRAGYYARTSSPFP</sequence>
<dbReference type="InterPro" id="IPR017802">
    <property type="entry name" value="VWFA-rel_acidobac-type"/>
</dbReference>